<dbReference type="PANTHER" id="PTHR11895">
    <property type="entry name" value="TRANSAMIDASE"/>
    <property type="match status" value="1"/>
</dbReference>
<proteinExistence type="predicted"/>
<gene>
    <name evidence="2" type="ORF">UFOPK1353_00252</name>
    <name evidence="3" type="ORF">UFOPK2292_00708</name>
</gene>
<evidence type="ECO:0000313" key="2">
    <source>
        <dbReference type="EMBL" id="CAB4530958.1"/>
    </source>
</evidence>
<feature type="domain" description="Amidase" evidence="1">
    <location>
        <begin position="22"/>
        <end position="430"/>
    </location>
</feature>
<dbReference type="InterPro" id="IPR023631">
    <property type="entry name" value="Amidase_dom"/>
</dbReference>
<dbReference type="Pfam" id="PF01425">
    <property type="entry name" value="Amidase"/>
    <property type="match status" value="1"/>
</dbReference>
<dbReference type="SUPFAM" id="SSF75304">
    <property type="entry name" value="Amidase signature (AS) enzymes"/>
    <property type="match status" value="1"/>
</dbReference>
<dbReference type="GO" id="GO:0003824">
    <property type="term" value="F:catalytic activity"/>
    <property type="evidence" value="ECO:0007669"/>
    <property type="project" value="InterPro"/>
</dbReference>
<dbReference type="PANTHER" id="PTHR11895:SF7">
    <property type="entry name" value="GLUTAMYL-TRNA(GLN) AMIDOTRANSFERASE SUBUNIT A, MITOCHONDRIAL"/>
    <property type="match status" value="1"/>
</dbReference>
<dbReference type="AlphaFoldDB" id="A0A6J6AXD1"/>
<dbReference type="InterPro" id="IPR020556">
    <property type="entry name" value="Amidase_CS"/>
</dbReference>
<sequence length="450" mass="47580">MILDSIKETSRKIHDREISATDIVAELISDIDNRDHILNAFTSFNSELLLDNAKLADRKLSEGNYSGPLHGIPVGIKDIINVAGYPTQCGSGLYPKQVQSSDAVVTHNLRTDGAIFAGKTTSHELACGVTSAPASNPWNTNYVPGGSSGGSGVAVACGYVRAALGSDTGGSIRIPASLCGVVGLKPTYGLVSTKGVEPLSISLDHLGPITASVEDCALIMNSLAKHSGVDYTSELNQGIAGMRFGVLAGKPFSPMQPDVQQSFENAVDHLRNLGATCINIEIPELEHTLAVEFGIIPLEAGAYHLNSLQNIPGLISPSIRTLLIAGRVIPEGIYHRANTGRKLIASALRRAFEENNLNAVITPSLPATAAKKDQDEFTFDSLNEHISVSYVRTTAPFNVSGQPAISVPCGFDSMGLPIGLQIATKPFDESGALRIANAYATSTDWQLIAH</sequence>
<name>A0A6J6AXD1_9ZZZZ</name>
<evidence type="ECO:0000313" key="3">
    <source>
        <dbReference type="EMBL" id="CAB4669071.1"/>
    </source>
</evidence>
<organism evidence="2">
    <name type="scientific">freshwater metagenome</name>
    <dbReference type="NCBI Taxonomy" id="449393"/>
    <lineage>
        <taxon>unclassified sequences</taxon>
        <taxon>metagenomes</taxon>
        <taxon>ecological metagenomes</taxon>
    </lineage>
</organism>
<dbReference type="EMBL" id="CAEZWU010000091">
    <property type="protein sequence ID" value="CAB4669071.1"/>
    <property type="molecule type" value="Genomic_DNA"/>
</dbReference>
<reference evidence="2" key="1">
    <citation type="submission" date="2020-05" db="EMBL/GenBank/DDBJ databases">
        <authorList>
            <person name="Chiriac C."/>
            <person name="Salcher M."/>
            <person name="Ghai R."/>
            <person name="Kavagutti S V."/>
        </authorList>
    </citation>
    <scope>NUCLEOTIDE SEQUENCE</scope>
</reference>
<dbReference type="InterPro" id="IPR000120">
    <property type="entry name" value="Amidase"/>
</dbReference>
<dbReference type="Gene3D" id="3.90.1300.10">
    <property type="entry name" value="Amidase signature (AS) domain"/>
    <property type="match status" value="1"/>
</dbReference>
<protein>
    <submittedName>
        <fullName evidence="2">Unannotated protein</fullName>
    </submittedName>
</protein>
<dbReference type="PROSITE" id="PS00571">
    <property type="entry name" value="AMIDASES"/>
    <property type="match status" value="1"/>
</dbReference>
<dbReference type="EMBL" id="CAEZSE010000024">
    <property type="protein sequence ID" value="CAB4530958.1"/>
    <property type="molecule type" value="Genomic_DNA"/>
</dbReference>
<dbReference type="InterPro" id="IPR036928">
    <property type="entry name" value="AS_sf"/>
</dbReference>
<accession>A0A6J6AXD1</accession>
<evidence type="ECO:0000259" key="1">
    <source>
        <dbReference type="Pfam" id="PF01425"/>
    </source>
</evidence>